<evidence type="ECO:0000256" key="4">
    <source>
        <dbReference type="ARBA" id="ARBA00022729"/>
    </source>
</evidence>
<reference evidence="10 11" key="1">
    <citation type="submission" date="2024-03" db="EMBL/GenBank/DDBJ databases">
        <title>The genome assembly and annotation of the cricket Gryllus longicercus Weissman &amp; Gray.</title>
        <authorList>
            <person name="Szrajer S."/>
            <person name="Gray D."/>
            <person name="Ylla G."/>
        </authorList>
    </citation>
    <scope>NUCLEOTIDE SEQUENCE [LARGE SCALE GENOMIC DNA]</scope>
    <source>
        <strain evidence="10">DAG 2021-001</strain>
        <tissue evidence="10">Whole body minus gut</tissue>
    </source>
</reference>
<evidence type="ECO:0000256" key="7">
    <source>
        <dbReference type="ARBA" id="ARBA00023180"/>
    </source>
</evidence>
<gene>
    <name evidence="10" type="ORF">R5R35_013125</name>
</gene>
<keyword evidence="11" id="KW-1185">Reference proteome</keyword>
<protein>
    <submittedName>
        <fullName evidence="10">Uncharacterized protein</fullName>
    </submittedName>
</protein>
<dbReference type="InterPro" id="IPR045860">
    <property type="entry name" value="Snake_toxin-like_sf"/>
</dbReference>
<evidence type="ECO:0000256" key="9">
    <source>
        <dbReference type="SAM" id="MobiDB-lite"/>
    </source>
</evidence>
<keyword evidence="2" id="KW-1003">Cell membrane</keyword>
<keyword evidence="8" id="KW-0449">Lipoprotein</keyword>
<evidence type="ECO:0000313" key="11">
    <source>
        <dbReference type="Proteomes" id="UP001378592"/>
    </source>
</evidence>
<dbReference type="Proteomes" id="UP001378592">
    <property type="component" value="Unassembled WGS sequence"/>
</dbReference>
<dbReference type="AlphaFoldDB" id="A0AAN9WAI1"/>
<comment type="caution">
    <text evidence="10">The sequence shown here is derived from an EMBL/GenBank/DDBJ whole genome shotgun (WGS) entry which is preliminary data.</text>
</comment>
<organism evidence="10 11">
    <name type="scientific">Gryllus longicercus</name>
    <dbReference type="NCBI Taxonomy" id="2509291"/>
    <lineage>
        <taxon>Eukaryota</taxon>
        <taxon>Metazoa</taxon>
        <taxon>Ecdysozoa</taxon>
        <taxon>Arthropoda</taxon>
        <taxon>Hexapoda</taxon>
        <taxon>Insecta</taxon>
        <taxon>Pterygota</taxon>
        <taxon>Neoptera</taxon>
        <taxon>Polyneoptera</taxon>
        <taxon>Orthoptera</taxon>
        <taxon>Ensifera</taxon>
        <taxon>Gryllidea</taxon>
        <taxon>Grylloidea</taxon>
        <taxon>Gryllidae</taxon>
        <taxon>Gryllinae</taxon>
        <taxon>Gryllus</taxon>
    </lineage>
</organism>
<dbReference type="SUPFAM" id="SSF57302">
    <property type="entry name" value="Snake toxin-like"/>
    <property type="match status" value="1"/>
</dbReference>
<keyword evidence="7" id="KW-0325">Glycoprotein</keyword>
<feature type="compositionally biased region" description="Low complexity" evidence="9">
    <location>
        <begin position="156"/>
        <end position="172"/>
    </location>
</feature>
<name>A0AAN9WAI1_9ORTH</name>
<dbReference type="InterPro" id="IPR039457">
    <property type="entry name" value="LYPD6-like"/>
</dbReference>
<dbReference type="GO" id="GO:0030548">
    <property type="term" value="F:acetylcholine receptor regulator activity"/>
    <property type="evidence" value="ECO:0007669"/>
    <property type="project" value="InterPro"/>
</dbReference>
<keyword evidence="4" id="KW-0732">Signal</keyword>
<dbReference type="Pfam" id="PF16975">
    <property type="entry name" value="UPAR_LY6_2"/>
    <property type="match status" value="1"/>
</dbReference>
<dbReference type="GO" id="GO:0005886">
    <property type="term" value="C:plasma membrane"/>
    <property type="evidence" value="ECO:0007669"/>
    <property type="project" value="UniProtKB-SubCell"/>
</dbReference>
<evidence type="ECO:0000256" key="8">
    <source>
        <dbReference type="ARBA" id="ARBA00023288"/>
    </source>
</evidence>
<evidence type="ECO:0000256" key="1">
    <source>
        <dbReference type="ARBA" id="ARBA00004609"/>
    </source>
</evidence>
<feature type="compositionally biased region" description="Pro residues" evidence="9">
    <location>
        <begin position="144"/>
        <end position="155"/>
    </location>
</feature>
<comment type="subcellular location">
    <subcellularLocation>
        <location evidence="1">Cell membrane</location>
        <topology evidence="1">Lipid-anchor</topology>
        <topology evidence="1">GPI-anchor</topology>
    </subcellularLocation>
</comment>
<evidence type="ECO:0000256" key="2">
    <source>
        <dbReference type="ARBA" id="ARBA00022475"/>
    </source>
</evidence>
<evidence type="ECO:0000256" key="5">
    <source>
        <dbReference type="ARBA" id="ARBA00023136"/>
    </source>
</evidence>
<dbReference type="PANTHER" id="PTHR31171">
    <property type="entry name" value="LY6/PLAUR DOMAIN-CONTAINING PROTEIN 6"/>
    <property type="match status" value="1"/>
</dbReference>
<dbReference type="EMBL" id="JAZDUA010000001">
    <property type="protein sequence ID" value="KAK7874552.1"/>
    <property type="molecule type" value="Genomic_DNA"/>
</dbReference>
<evidence type="ECO:0000256" key="3">
    <source>
        <dbReference type="ARBA" id="ARBA00022622"/>
    </source>
</evidence>
<dbReference type="PANTHER" id="PTHR31171:SF3">
    <property type="entry name" value="LY6_PLAUR DOMAIN-CONTAINING PROTEIN 6B"/>
    <property type="match status" value="1"/>
</dbReference>
<keyword evidence="6" id="KW-1015">Disulfide bond</keyword>
<keyword evidence="5" id="KW-0472">Membrane</keyword>
<keyword evidence="3" id="KW-0336">GPI-anchor</keyword>
<feature type="region of interest" description="Disordered" evidence="9">
    <location>
        <begin position="131"/>
        <end position="172"/>
    </location>
</feature>
<accession>A0AAN9WAI1</accession>
<evidence type="ECO:0000313" key="10">
    <source>
        <dbReference type="EMBL" id="KAK7874552.1"/>
    </source>
</evidence>
<evidence type="ECO:0000256" key="6">
    <source>
        <dbReference type="ARBA" id="ARBA00023157"/>
    </source>
</evidence>
<sequence>METNNGQEFCHTLHIMDSRGESVVVNKKCSDRVECSAQNVGCLDIDSQKVCVSCCDENYCNEAVPTNHSTAVFSNSRTRALDARKRPAAAATPAAARASRAGGQAEGGAAWLALRLLAPLLALALAAEAAGTGGRRPEAGEGPRPVPRAGPPPAAAPGRRASAAAEGADARL</sequence>
<proteinExistence type="predicted"/>
<dbReference type="GO" id="GO:0098552">
    <property type="term" value="C:side of membrane"/>
    <property type="evidence" value="ECO:0007669"/>
    <property type="project" value="UniProtKB-KW"/>
</dbReference>